<keyword evidence="2" id="KW-1185">Reference proteome</keyword>
<dbReference type="RefSeq" id="WP_193677170.1">
    <property type="nucleotide sequence ID" value="NZ_JADDIV010000004.1"/>
</dbReference>
<reference evidence="1 2" key="1">
    <citation type="submission" date="2020-10" db="EMBL/GenBank/DDBJ databases">
        <title>Ramlibacter sp. HM2 16S ribosomal RNA gene Genome sequencing and assembly.</title>
        <authorList>
            <person name="Kang M."/>
        </authorList>
    </citation>
    <scope>NUCLEOTIDE SEQUENCE [LARGE SCALE GENOMIC DNA]</scope>
    <source>
        <strain evidence="1 2">HM2</strain>
    </source>
</reference>
<evidence type="ECO:0000313" key="1">
    <source>
        <dbReference type="EMBL" id="MBE7368528.1"/>
    </source>
</evidence>
<evidence type="ECO:0000313" key="2">
    <source>
        <dbReference type="Proteomes" id="UP000806285"/>
    </source>
</evidence>
<name>A0ABR9S4T7_9BURK</name>
<protein>
    <submittedName>
        <fullName evidence="1">Uncharacterized protein</fullName>
    </submittedName>
</protein>
<accession>A0ABR9S4T7</accession>
<dbReference type="EMBL" id="JADDIV010000004">
    <property type="protein sequence ID" value="MBE7368528.1"/>
    <property type="molecule type" value="Genomic_DNA"/>
</dbReference>
<dbReference type="Proteomes" id="UP000806285">
    <property type="component" value="Unassembled WGS sequence"/>
</dbReference>
<sequence length="56" mass="5919">MPEMQPSTPSDAAMPVSMAAMPTFDDIDYALGCECADPSLQIERWGQEASGPGEAN</sequence>
<proteinExistence type="predicted"/>
<gene>
    <name evidence="1" type="ORF">IM787_13295</name>
</gene>
<comment type="caution">
    <text evidence="1">The sequence shown here is derived from an EMBL/GenBank/DDBJ whole genome shotgun (WGS) entry which is preliminary data.</text>
</comment>
<organism evidence="1 2">
    <name type="scientific">Ramlibacter pallidus</name>
    <dbReference type="NCBI Taxonomy" id="2780087"/>
    <lineage>
        <taxon>Bacteria</taxon>
        <taxon>Pseudomonadati</taxon>
        <taxon>Pseudomonadota</taxon>
        <taxon>Betaproteobacteria</taxon>
        <taxon>Burkholderiales</taxon>
        <taxon>Comamonadaceae</taxon>
        <taxon>Ramlibacter</taxon>
    </lineage>
</organism>